<dbReference type="AlphaFoldDB" id="A0A164LGD6"/>
<keyword evidence="6" id="KW-0804">Transcription</keyword>
<comment type="similarity">
    <text evidence="2">Belongs to the mTERF family.</text>
</comment>
<evidence type="ECO:0000256" key="2">
    <source>
        <dbReference type="ARBA" id="ARBA00007692"/>
    </source>
</evidence>
<dbReference type="GO" id="GO:0006355">
    <property type="term" value="P:regulation of DNA-templated transcription"/>
    <property type="evidence" value="ECO:0007669"/>
    <property type="project" value="UniProtKB-ARBA"/>
</dbReference>
<dbReference type="PANTHER" id="PTHR13068:SF112">
    <property type="entry name" value="TRANSCRIPTION TERMINATION FACTOR 3, MITOCHONDRIAL"/>
    <property type="match status" value="1"/>
</dbReference>
<dbReference type="InterPro" id="IPR038538">
    <property type="entry name" value="MTERF_sf"/>
</dbReference>
<dbReference type="Pfam" id="PF02536">
    <property type="entry name" value="mTERF"/>
    <property type="match status" value="1"/>
</dbReference>
<dbReference type="SMART" id="SM00733">
    <property type="entry name" value="Mterf"/>
    <property type="match status" value="5"/>
</dbReference>
<dbReference type="FunFam" id="1.25.70.10:FF:000002">
    <property type="entry name" value="transcription termination factor 3, mitochondrial"/>
    <property type="match status" value="1"/>
</dbReference>
<comment type="caution">
    <text evidence="8">The sequence shown here is derived from an EMBL/GenBank/DDBJ whole genome shotgun (WGS) entry which is preliminary data.</text>
</comment>
<dbReference type="GO" id="GO:0003676">
    <property type="term" value="F:nucleic acid binding"/>
    <property type="evidence" value="ECO:0007669"/>
    <property type="project" value="InterPro"/>
</dbReference>
<dbReference type="InterPro" id="IPR003690">
    <property type="entry name" value="MTERF"/>
</dbReference>
<keyword evidence="5" id="KW-0496">Mitochondrion</keyword>
<dbReference type="Proteomes" id="UP000076858">
    <property type="component" value="Unassembled WGS sequence"/>
</dbReference>
<evidence type="ECO:0000256" key="3">
    <source>
        <dbReference type="ARBA" id="ARBA00022946"/>
    </source>
</evidence>
<dbReference type="EMBL" id="LRGB01003134">
    <property type="protein sequence ID" value="KZS04085.1"/>
    <property type="molecule type" value="Genomic_DNA"/>
</dbReference>
<dbReference type="OrthoDB" id="637682at2759"/>
<evidence type="ECO:0000256" key="7">
    <source>
        <dbReference type="ARBA" id="ARBA00071275"/>
    </source>
</evidence>
<protein>
    <recommendedName>
        <fullName evidence="7">Transcription termination factor 3, mitochondrial</fullName>
    </recommendedName>
</protein>
<gene>
    <name evidence="8" type="ORF">APZ42_033028</name>
</gene>
<organism evidence="8 9">
    <name type="scientific">Daphnia magna</name>
    <dbReference type="NCBI Taxonomy" id="35525"/>
    <lineage>
        <taxon>Eukaryota</taxon>
        <taxon>Metazoa</taxon>
        <taxon>Ecdysozoa</taxon>
        <taxon>Arthropoda</taxon>
        <taxon>Crustacea</taxon>
        <taxon>Branchiopoda</taxon>
        <taxon>Diplostraca</taxon>
        <taxon>Cladocera</taxon>
        <taxon>Anomopoda</taxon>
        <taxon>Daphniidae</taxon>
        <taxon>Daphnia</taxon>
    </lineage>
</organism>
<proteinExistence type="inferred from homology"/>
<evidence type="ECO:0000256" key="5">
    <source>
        <dbReference type="ARBA" id="ARBA00023128"/>
    </source>
</evidence>
<keyword evidence="9" id="KW-1185">Reference proteome</keyword>
<keyword evidence="3" id="KW-0809">Transit peptide</keyword>
<keyword evidence="4" id="KW-0805">Transcription regulation</keyword>
<evidence type="ECO:0000256" key="4">
    <source>
        <dbReference type="ARBA" id="ARBA00023015"/>
    </source>
</evidence>
<evidence type="ECO:0000256" key="1">
    <source>
        <dbReference type="ARBA" id="ARBA00004173"/>
    </source>
</evidence>
<dbReference type="GO" id="GO:0061668">
    <property type="term" value="P:mitochondrial ribosome assembly"/>
    <property type="evidence" value="ECO:0007669"/>
    <property type="project" value="TreeGrafter"/>
</dbReference>
<name>A0A164LGD6_9CRUS</name>
<reference evidence="8 9" key="1">
    <citation type="submission" date="2016-03" db="EMBL/GenBank/DDBJ databases">
        <title>EvidentialGene: Evidence-directed Construction of Genes on Genomes.</title>
        <authorList>
            <person name="Gilbert D.G."/>
            <person name="Choi J.-H."/>
            <person name="Mockaitis K."/>
            <person name="Colbourne J."/>
            <person name="Pfrender M."/>
        </authorList>
    </citation>
    <scope>NUCLEOTIDE SEQUENCE [LARGE SCALE GENOMIC DNA]</scope>
    <source>
        <strain evidence="8 9">Xinb3</strain>
        <tissue evidence="8">Complete organism</tissue>
    </source>
</reference>
<dbReference type="Gene3D" id="1.25.70.10">
    <property type="entry name" value="Transcription termination factor 3, mitochondrial"/>
    <property type="match status" value="1"/>
</dbReference>
<accession>A0A164LGD6</accession>
<sequence length="360" mass="41562">MLRHSLRFKHVKFLLGYTTIRNQAQCAGKGVVASAVQQNNLPVISFQKPGPHVLDDELRLIPSQEIDNPLVVDSSFEGVTPLFSPSFNLASLVNKSELLQLMVKLGVSIHQWERKTDVHSWVMALDFKKDVQPIIQFLVDQGVASDSLGLFFTKNPYILKSSIEDLEIRINYLHSKKFSSEMISRILSRNPHWLLFSPERIDNRLGFVQQTFHLTGDELRAVATKESRLITSSLQGIKLMNFGFKEEMGFEAHQIKELLLAKPKLWLMNKSMLVDRFDYLHNTMKMDYESVLRFPAVLTCRGFRIKQRHEFLCHLNRAQYDPKLPRYVSPLQIISDSDTYFAVHIARSSIQDFNDFCKTM</sequence>
<dbReference type="GO" id="GO:0005739">
    <property type="term" value="C:mitochondrion"/>
    <property type="evidence" value="ECO:0007669"/>
    <property type="project" value="UniProtKB-SubCell"/>
</dbReference>
<evidence type="ECO:0000256" key="6">
    <source>
        <dbReference type="ARBA" id="ARBA00023163"/>
    </source>
</evidence>
<dbReference type="GO" id="GO:0006390">
    <property type="term" value="P:mitochondrial transcription"/>
    <property type="evidence" value="ECO:0007669"/>
    <property type="project" value="TreeGrafter"/>
</dbReference>
<evidence type="ECO:0000313" key="8">
    <source>
        <dbReference type="EMBL" id="KZS04085.1"/>
    </source>
</evidence>
<comment type="subcellular location">
    <subcellularLocation>
        <location evidence="1">Mitochondrion</location>
    </subcellularLocation>
</comment>
<evidence type="ECO:0000313" key="9">
    <source>
        <dbReference type="Proteomes" id="UP000076858"/>
    </source>
</evidence>
<dbReference type="PANTHER" id="PTHR13068">
    <property type="entry name" value="CGI-12 PROTEIN-RELATED"/>
    <property type="match status" value="1"/>
</dbReference>
<dbReference type="STRING" id="35525.A0A164LGD6"/>